<dbReference type="RefSeq" id="XP_007864858.1">
    <property type="nucleotide sequence ID" value="XM_007866667.1"/>
</dbReference>
<organism evidence="2 3">
    <name type="scientific">Gloeophyllum trabeum (strain ATCC 11539 / FP-39264 / Madison 617)</name>
    <name type="common">Brown rot fungus</name>
    <dbReference type="NCBI Taxonomy" id="670483"/>
    <lineage>
        <taxon>Eukaryota</taxon>
        <taxon>Fungi</taxon>
        <taxon>Dikarya</taxon>
        <taxon>Basidiomycota</taxon>
        <taxon>Agaricomycotina</taxon>
        <taxon>Agaricomycetes</taxon>
        <taxon>Gloeophyllales</taxon>
        <taxon>Gloeophyllaceae</taxon>
        <taxon>Gloeophyllum</taxon>
    </lineage>
</organism>
<dbReference type="SUPFAM" id="SSF54695">
    <property type="entry name" value="POZ domain"/>
    <property type="match status" value="1"/>
</dbReference>
<dbReference type="Pfam" id="PF00651">
    <property type="entry name" value="BTB"/>
    <property type="match status" value="1"/>
</dbReference>
<evidence type="ECO:0000313" key="2">
    <source>
        <dbReference type="EMBL" id="EPQ56282.1"/>
    </source>
</evidence>
<dbReference type="GeneID" id="19305998"/>
<dbReference type="OrthoDB" id="6359816at2759"/>
<dbReference type="eggNOG" id="ENOG502RBVF">
    <property type="taxonomic scope" value="Eukaryota"/>
</dbReference>
<dbReference type="HOGENOM" id="CLU_052397_0_0_1"/>
<evidence type="ECO:0000259" key="1">
    <source>
        <dbReference type="PROSITE" id="PS50097"/>
    </source>
</evidence>
<dbReference type="Proteomes" id="UP000030669">
    <property type="component" value="Unassembled WGS sequence"/>
</dbReference>
<dbReference type="InterPro" id="IPR011333">
    <property type="entry name" value="SKP1/BTB/POZ_sf"/>
</dbReference>
<accession>S7Q9T4</accession>
<dbReference type="AlphaFoldDB" id="S7Q9T4"/>
<keyword evidence="3" id="KW-1185">Reference proteome</keyword>
<dbReference type="STRING" id="670483.S7Q9T4"/>
<dbReference type="CDD" id="cd18186">
    <property type="entry name" value="BTB_POZ_ZBTB_KLHL-like"/>
    <property type="match status" value="1"/>
</dbReference>
<dbReference type="PROSITE" id="PS50097">
    <property type="entry name" value="BTB"/>
    <property type="match status" value="1"/>
</dbReference>
<sequence length="334" mass="37574">MQATDSKEAGPPFDKATADVVIRSSDNIHFRVHTLILSMVSDFFSAMFTLPQSDQFETWKGLPVVTVEEDSHAIELLLLTLYPACSPSLNKLADVHAVLKAAMKYQMDALVPRIKEALVATQHLEASPVAVFAIAYSQGLEEEAVKAARATLRLPMRDLYLTRTSELGLIPADAFQRLLEYHDECGRVVNRLFPGADFTPWLPWAVETQYIFFLCTNNKCFGKVLPNFFTNGHAVYAKDWWSGFMEDAASVLREEPRSTALTDHSFLEKYILKAMKCEQCRLAAAAELWRFSSVLVDKIEDDISKAISHYCLIATRAKLTKTRIQVRLGIRFSG</sequence>
<reference evidence="2 3" key="1">
    <citation type="journal article" date="2012" name="Science">
        <title>The Paleozoic origin of enzymatic lignin decomposition reconstructed from 31 fungal genomes.</title>
        <authorList>
            <person name="Floudas D."/>
            <person name="Binder M."/>
            <person name="Riley R."/>
            <person name="Barry K."/>
            <person name="Blanchette R.A."/>
            <person name="Henrissat B."/>
            <person name="Martinez A.T."/>
            <person name="Otillar R."/>
            <person name="Spatafora J.W."/>
            <person name="Yadav J.S."/>
            <person name="Aerts A."/>
            <person name="Benoit I."/>
            <person name="Boyd A."/>
            <person name="Carlson A."/>
            <person name="Copeland A."/>
            <person name="Coutinho P.M."/>
            <person name="de Vries R.P."/>
            <person name="Ferreira P."/>
            <person name="Findley K."/>
            <person name="Foster B."/>
            <person name="Gaskell J."/>
            <person name="Glotzer D."/>
            <person name="Gorecki P."/>
            <person name="Heitman J."/>
            <person name="Hesse C."/>
            <person name="Hori C."/>
            <person name="Igarashi K."/>
            <person name="Jurgens J.A."/>
            <person name="Kallen N."/>
            <person name="Kersten P."/>
            <person name="Kohler A."/>
            <person name="Kuees U."/>
            <person name="Kumar T.K.A."/>
            <person name="Kuo A."/>
            <person name="LaButti K."/>
            <person name="Larrondo L.F."/>
            <person name="Lindquist E."/>
            <person name="Ling A."/>
            <person name="Lombard V."/>
            <person name="Lucas S."/>
            <person name="Lundell T."/>
            <person name="Martin R."/>
            <person name="McLaughlin D.J."/>
            <person name="Morgenstern I."/>
            <person name="Morin E."/>
            <person name="Murat C."/>
            <person name="Nagy L.G."/>
            <person name="Nolan M."/>
            <person name="Ohm R.A."/>
            <person name="Patyshakuliyeva A."/>
            <person name="Rokas A."/>
            <person name="Ruiz-Duenas F.J."/>
            <person name="Sabat G."/>
            <person name="Salamov A."/>
            <person name="Samejima M."/>
            <person name="Schmutz J."/>
            <person name="Slot J.C."/>
            <person name="St John F."/>
            <person name="Stenlid J."/>
            <person name="Sun H."/>
            <person name="Sun S."/>
            <person name="Syed K."/>
            <person name="Tsang A."/>
            <person name="Wiebenga A."/>
            <person name="Young D."/>
            <person name="Pisabarro A."/>
            <person name="Eastwood D.C."/>
            <person name="Martin F."/>
            <person name="Cullen D."/>
            <person name="Grigoriev I.V."/>
            <person name="Hibbett D.S."/>
        </authorList>
    </citation>
    <scope>NUCLEOTIDE SEQUENCE [LARGE SCALE GENOMIC DNA]</scope>
    <source>
        <strain evidence="2 3">ATCC 11539</strain>
    </source>
</reference>
<proteinExistence type="predicted"/>
<protein>
    <recommendedName>
        <fullName evidence="1">BTB domain-containing protein</fullName>
    </recommendedName>
</protein>
<evidence type="ECO:0000313" key="3">
    <source>
        <dbReference type="Proteomes" id="UP000030669"/>
    </source>
</evidence>
<dbReference type="SMART" id="SM00225">
    <property type="entry name" value="BTB"/>
    <property type="match status" value="1"/>
</dbReference>
<name>S7Q9T4_GLOTA</name>
<gene>
    <name evidence="2" type="ORF">GLOTRDRAFT_40710</name>
</gene>
<feature type="domain" description="BTB" evidence="1">
    <location>
        <begin position="18"/>
        <end position="82"/>
    </location>
</feature>
<dbReference type="KEGG" id="gtr:GLOTRDRAFT_40710"/>
<dbReference type="EMBL" id="KB469300">
    <property type="protein sequence ID" value="EPQ56282.1"/>
    <property type="molecule type" value="Genomic_DNA"/>
</dbReference>
<dbReference type="OMA" id="MERFKHE"/>
<dbReference type="Gene3D" id="3.30.710.10">
    <property type="entry name" value="Potassium Channel Kv1.1, Chain A"/>
    <property type="match status" value="1"/>
</dbReference>
<dbReference type="InterPro" id="IPR000210">
    <property type="entry name" value="BTB/POZ_dom"/>
</dbReference>